<feature type="compositionally biased region" description="Polar residues" evidence="1">
    <location>
        <begin position="36"/>
        <end position="50"/>
    </location>
</feature>
<name>A0A3N4YJN9_9MICO</name>
<keyword evidence="3" id="KW-1185">Reference proteome</keyword>
<proteinExistence type="predicted"/>
<sequence>MGEENVVGEDNTVVEDVDGQVNTGDDAALAQVEEGSATQNTGSFTGIQSGDDTDVESGALGFGEGDVSGAQDVEVSDGGAFSTGGDATGSFTDTDVTQVEANTTTEITQVEANTTTTEIETTEIDTDIETTEIDTDIRADVDTAIENTEIRTDIDDSEIEIAG</sequence>
<dbReference type="AlphaFoldDB" id="A0A3N4YJN9"/>
<protein>
    <submittedName>
        <fullName evidence="2">Uncharacterized protein</fullName>
    </submittedName>
</protein>
<accession>A0A3N4YJN9</accession>
<comment type="caution">
    <text evidence="2">The sequence shown here is derived from an EMBL/GenBank/DDBJ whole genome shotgun (WGS) entry which is preliminary data.</text>
</comment>
<evidence type="ECO:0000256" key="1">
    <source>
        <dbReference type="SAM" id="MobiDB-lite"/>
    </source>
</evidence>
<organism evidence="2 3">
    <name type="scientific">Myceligenerans xiligouense</name>
    <dbReference type="NCBI Taxonomy" id="253184"/>
    <lineage>
        <taxon>Bacteria</taxon>
        <taxon>Bacillati</taxon>
        <taxon>Actinomycetota</taxon>
        <taxon>Actinomycetes</taxon>
        <taxon>Micrococcales</taxon>
        <taxon>Promicromonosporaceae</taxon>
        <taxon>Myceligenerans</taxon>
    </lineage>
</organism>
<feature type="region of interest" description="Disordered" evidence="1">
    <location>
        <begin position="1"/>
        <end position="93"/>
    </location>
</feature>
<reference evidence="2 3" key="1">
    <citation type="submission" date="2018-11" db="EMBL/GenBank/DDBJ databases">
        <title>Sequencing the genomes of 1000 actinobacteria strains.</title>
        <authorList>
            <person name="Klenk H.-P."/>
        </authorList>
    </citation>
    <scope>NUCLEOTIDE SEQUENCE [LARGE SCALE GENOMIC DNA]</scope>
    <source>
        <strain evidence="2 3">DSM 15700</strain>
    </source>
</reference>
<gene>
    <name evidence="2" type="ORF">EDD34_1571</name>
</gene>
<dbReference type="Proteomes" id="UP000280501">
    <property type="component" value="Unassembled WGS sequence"/>
</dbReference>
<evidence type="ECO:0000313" key="2">
    <source>
        <dbReference type="EMBL" id="RPF20963.1"/>
    </source>
</evidence>
<dbReference type="EMBL" id="RKQZ01000001">
    <property type="protein sequence ID" value="RPF20963.1"/>
    <property type="molecule type" value="Genomic_DNA"/>
</dbReference>
<evidence type="ECO:0000313" key="3">
    <source>
        <dbReference type="Proteomes" id="UP000280501"/>
    </source>
</evidence>
<feature type="compositionally biased region" description="Acidic residues" evidence="1">
    <location>
        <begin position="1"/>
        <end position="18"/>
    </location>
</feature>